<evidence type="ECO:0000313" key="4">
    <source>
        <dbReference type="Proteomes" id="UP001302120"/>
    </source>
</evidence>
<comment type="caution">
    <text evidence="3">The sequence shown here is derived from an EMBL/GenBank/DDBJ whole genome shotgun (WGS) entry which is preliminary data.</text>
</comment>
<evidence type="ECO:0000313" key="3">
    <source>
        <dbReference type="EMBL" id="MEA5582634.1"/>
    </source>
</evidence>
<feature type="region of interest" description="Disordered" evidence="1">
    <location>
        <begin position="160"/>
        <end position="203"/>
    </location>
</feature>
<dbReference type="RefSeq" id="WP_323196944.1">
    <property type="nucleotide sequence ID" value="NZ_JAYGHG010000026.1"/>
</dbReference>
<feature type="compositionally biased region" description="Polar residues" evidence="1">
    <location>
        <begin position="172"/>
        <end position="187"/>
    </location>
</feature>
<proteinExistence type="predicted"/>
<evidence type="ECO:0000256" key="2">
    <source>
        <dbReference type="SAM" id="Phobius"/>
    </source>
</evidence>
<keyword evidence="4" id="KW-1185">Reference proteome</keyword>
<dbReference type="EMBL" id="JAYGHG010000026">
    <property type="protein sequence ID" value="MEA5582634.1"/>
    <property type="molecule type" value="Genomic_DNA"/>
</dbReference>
<reference evidence="3 4" key="1">
    <citation type="submission" date="2023-12" db="EMBL/GenBank/DDBJ databases">
        <title>Baltic Sea Cyanobacteria.</title>
        <authorList>
            <person name="Delbaje E."/>
            <person name="Fewer D.P."/>
            <person name="Shishido T.K."/>
        </authorList>
    </citation>
    <scope>NUCLEOTIDE SEQUENCE [LARGE SCALE GENOMIC DNA]</scope>
    <source>
        <strain evidence="3 4">UHCC-0300</strain>
    </source>
</reference>
<keyword evidence="2" id="KW-1133">Transmembrane helix</keyword>
<dbReference type="Proteomes" id="UP001302120">
    <property type="component" value="Unassembled WGS sequence"/>
</dbReference>
<organism evidence="3 4">
    <name type="scientific">Nodularia harveyana UHCC-0300</name>
    <dbReference type="NCBI Taxonomy" id="2974287"/>
    <lineage>
        <taxon>Bacteria</taxon>
        <taxon>Bacillati</taxon>
        <taxon>Cyanobacteriota</taxon>
        <taxon>Cyanophyceae</taxon>
        <taxon>Nostocales</taxon>
        <taxon>Nodulariaceae</taxon>
        <taxon>Nodularia</taxon>
    </lineage>
</organism>
<accession>A0ABU5UGM3</accession>
<name>A0ABU5UGM3_9CYAN</name>
<feature type="transmembrane region" description="Helical" evidence="2">
    <location>
        <begin position="20"/>
        <end position="40"/>
    </location>
</feature>
<keyword evidence="2" id="KW-0472">Membrane</keyword>
<evidence type="ECO:0000256" key="1">
    <source>
        <dbReference type="SAM" id="MobiDB-lite"/>
    </source>
</evidence>
<sequence length="353" mass="37138">MSENHNKSAYLRYFKAKLLVLAKPSIWGTAIFLSAIGLVIREYWSNPNMSTYKENQEIPALQSDGSNLSAEDRAIAADLDNLPALLNDAEPGNLPVIAPLPPLPPQPNNSDNVLGEINKQGSSNAESKPEIATVNDIAPPMGKNPFVTEAEQLLQSGTFNVNDQPLGIKPLPTTSPSTDAKSSQSGDGVNETAKSESSEPKGLSLIPLSELSNLSVPSVGSGNQINPLAPTPVGGVTQIAPSLTNPGLNPVNGVQPTAPIPTNLPPNSGNNFDSIPELPSAAESTMSGVQTNRPSSAIQPPSSVNQISPVVADRNGNLIWRSPAEQMQVNSSDIGELSKQDLEILEQIRNSGD</sequence>
<keyword evidence="2" id="KW-0812">Transmembrane</keyword>
<gene>
    <name evidence="3" type="ORF">VB620_14940</name>
</gene>
<protein>
    <submittedName>
        <fullName evidence="3">Uncharacterized protein</fullName>
    </submittedName>
</protein>